<reference evidence="1 2" key="1">
    <citation type="submission" date="2019-03" db="EMBL/GenBank/DDBJ databases">
        <title>First draft genome of Liparis tanakae, snailfish: a comprehensive survey of snailfish specific genes.</title>
        <authorList>
            <person name="Kim W."/>
            <person name="Song I."/>
            <person name="Jeong J.-H."/>
            <person name="Kim D."/>
            <person name="Kim S."/>
            <person name="Ryu S."/>
            <person name="Song J.Y."/>
            <person name="Lee S.K."/>
        </authorList>
    </citation>
    <scope>NUCLEOTIDE SEQUENCE [LARGE SCALE GENOMIC DNA]</scope>
    <source>
        <tissue evidence="1">Muscle</tissue>
    </source>
</reference>
<dbReference type="EMBL" id="SRLO01000339">
    <property type="protein sequence ID" value="TNN60176.1"/>
    <property type="molecule type" value="Genomic_DNA"/>
</dbReference>
<dbReference type="Proteomes" id="UP000314294">
    <property type="component" value="Unassembled WGS sequence"/>
</dbReference>
<proteinExistence type="predicted"/>
<gene>
    <name evidence="1" type="ORF">EYF80_029609</name>
</gene>
<name>A0A4Z2H305_9TELE</name>
<accession>A0A4Z2H305</accession>
<sequence length="164" mass="18509">MSSGSDGGILDIGALWEKPLRGGCNVWLRQSTRPSTWPNSSPVDNCLLQEKQAKQARWYTLPRARRTQSLAYTCRPHWAHLVPNLLWGGGGGNGQLLCCRRDARHTEHSKHPKCQFSRYRSWISMPQLAHWFLAAGEQRHAASDGLDSPDSFFTSDLDCVTKYV</sequence>
<organism evidence="1 2">
    <name type="scientific">Liparis tanakae</name>
    <name type="common">Tanaka's snailfish</name>
    <dbReference type="NCBI Taxonomy" id="230148"/>
    <lineage>
        <taxon>Eukaryota</taxon>
        <taxon>Metazoa</taxon>
        <taxon>Chordata</taxon>
        <taxon>Craniata</taxon>
        <taxon>Vertebrata</taxon>
        <taxon>Euteleostomi</taxon>
        <taxon>Actinopterygii</taxon>
        <taxon>Neopterygii</taxon>
        <taxon>Teleostei</taxon>
        <taxon>Neoteleostei</taxon>
        <taxon>Acanthomorphata</taxon>
        <taxon>Eupercaria</taxon>
        <taxon>Perciformes</taxon>
        <taxon>Cottioidei</taxon>
        <taxon>Cottales</taxon>
        <taxon>Liparidae</taxon>
        <taxon>Liparis</taxon>
    </lineage>
</organism>
<keyword evidence="2" id="KW-1185">Reference proteome</keyword>
<protein>
    <submittedName>
        <fullName evidence="1">Uncharacterized protein</fullName>
    </submittedName>
</protein>
<evidence type="ECO:0000313" key="1">
    <source>
        <dbReference type="EMBL" id="TNN60176.1"/>
    </source>
</evidence>
<evidence type="ECO:0000313" key="2">
    <source>
        <dbReference type="Proteomes" id="UP000314294"/>
    </source>
</evidence>
<dbReference type="AlphaFoldDB" id="A0A4Z2H305"/>
<comment type="caution">
    <text evidence="1">The sequence shown here is derived from an EMBL/GenBank/DDBJ whole genome shotgun (WGS) entry which is preliminary data.</text>
</comment>